<evidence type="ECO:0000256" key="1">
    <source>
        <dbReference type="SAM" id="MobiDB-lite"/>
    </source>
</evidence>
<protein>
    <submittedName>
        <fullName evidence="2">Si:dkeyp-94b4.1</fullName>
    </submittedName>
</protein>
<reference evidence="2" key="2">
    <citation type="submission" date="2016-06" db="EMBL/GenBank/DDBJ databases">
        <title>The genome of a short-lived fish provides insights into sex chromosome evolution and the genetic control of aging.</title>
        <authorList>
            <person name="Reichwald K."/>
            <person name="Felder M."/>
            <person name="Petzold A."/>
            <person name="Koch P."/>
            <person name="Groth M."/>
            <person name="Platzer M."/>
        </authorList>
    </citation>
    <scope>NUCLEOTIDE SEQUENCE</scope>
    <source>
        <tissue evidence="2">Brain</tissue>
    </source>
</reference>
<feature type="compositionally biased region" description="Polar residues" evidence="1">
    <location>
        <begin position="626"/>
        <end position="655"/>
    </location>
</feature>
<accession>A0A1A7WBY4</accession>
<proteinExistence type="predicted"/>
<sequence length="756" mass="85038">MVSLPFFGNRLSTDIGTKLRTNDQICGLIADKIAKFRASSMAQTGEGSLLQADRNMPQSGELHQTSTSSMDQQHLNFAELNPKPKEKGCLQIQPLAKSREKGLFPSDISAMTWDKVPKKCPSSTLSWNSPQKVHKPQLHGKEELDEQDVGIDDSTGVGSSDITKNSEDQQHCNFVCEGHVHSSKQSLNQSSSFLVDTGEEFEHQSNPKCDGERDFGGQISSYFGLEDEVESQPDDEDDNWEVIPLNIDNLRFEQTEYKPNSENIPQNKRDEVSRSTKAVPASAFLKMEVFETPDEQKQTVKFGQLSYADPSCRCRHESFKQRKDSSSEHEDCCETDDSADYSPDAEVNYMTVSKEFMKSFSAPVKPKTDDCGYEKNNYEVANFQKGQAWMRVQSSQEESIIIIDSDSESDTDCVEKQERDKICPLSENSRAEHKRSSPETMKTFQKTCLPVDQQHHVNPNLTQVTEKCRLNQSEKCTQTVPNDDHIIILSDSDDDDYRGNFNRAKESMDSGNSEIAKNALQNEEPLADFPKPRHDHTSEQEKLKINTEVMPANCNFLESKRKANVSKEKRKVVSPERRDDNALHIARSGLSAERKKVKTTVNSPRSNQKSVCLSEPVTPLGDDPMNIQTSHLNQDEGGSSSDRSKATSTNDSITSKLRRLIRDKKNNKTKPAGVYNAAAKSDEGSLQPRIRAPLKSSMSYSPFAPQNMTTSSTSTKSVQGTSHARTKVLSDWQKQHVPLRRERKFYKGAKHLRRTL</sequence>
<name>A0A1A7WBY4_9TELE</name>
<feature type="compositionally biased region" description="Basic residues" evidence="1">
    <location>
        <begin position="656"/>
        <end position="668"/>
    </location>
</feature>
<feature type="compositionally biased region" description="Basic and acidic residues" evidence="1">
    <location>
        <begin position="560"/>
        <end position="582"/>
    </location>
</feature>
<gene>
    <name evidence="2" type="primary">SI:DKEYP-94B4.1</name>
</gene>
<reference evidence="2" key="1">
    <citation type="submission" date="2016-05" db="EMBL/GenBank/DDBJ databases">
        <authorList>
            <person name="Lavstsen T."/>
            <person name="Jespersen J.S."/>
        </authorList>
    </citation>
    <scope>NUCLEOTIDE SEQUENCE</scope>
    <source>
        <tissue evidence="2">Brain</tissue>
    </source>
</reference>
<dbReference type="EMBL" id="HADW01001619">
    <property type="protein sequence ID" value="SBP03019.1"/>
    <property type="molecule type" value="Transcribed_RNA"/>
</dbReference>
<feature type="compositionally biased region" description="Polar residues" evidence="1">
    <location>
        <begin position="599"/>
        <end position="611"/>
    </location>
</feature>
<organism evidence="2">
    <name type="scientific">Iconisemion striatum</name>
    <dbReference type="NCBI Taxonomy" id="60296"/>
    <lineage>
        <taxon>Eukaryota</taxon>
        <taxon>Metazoa</taxon>
        <taxon>Chordata</taxon>
        <taxon>Craniata</taxon>
        <taxon>Vertebrata</taxon>
        <taxon>Euteleostomi</taxon>
        <taxon>Actinopterygii</taxon>
        <taxon>Neopterygii</taxon>
        <taxon>Teleostei</taxon>
        <taxon>Neoteleostei</taxon>
        <taxon>Acanthomorphata</taxon>
        <taxon>Ovalentaria</taxon>
        <taxon>Atherinomorphae</taxon>
        <taxon>Cyprinodontiformes</taxon>
        <taxon>Nothobranchiidae</taxon>
        <taxon>Iconisemion</taxon>
    </lineage>
</organism>
<evidence type="ECO:0000313" key="2">
    <source>
        <dbReference type="EMBL" id="SBP03019.1"/>
    </source>
</evidence>
<feature type="region of interest" description="Disordered" evidence="1">
    <location>
        <begin position="700"/>
        <end position="721"/>
    </location>
</feature>
<dbReference type="AlphaFoldDB" id="A0A1A7WBY4"/>
<feature type="region of interest" description="Disordered" evidence="1">
    <location>
        <begin position="560"/>
        <end position="674"/>
    </location>
</feature>